<dbReference type="InterPro" id="IPR020550">
    <property type="entry name" value="Inositol_monophosphatase_CS"/>
</dbReference>
<keyword evidence="6 7" id="KW-0460">Magnesium</keyword>
<comment type="similarity">
    <text evidence="3 8">Belongs to the inositol monophosphatase superfamily.</text>
</comment>
<evidence type="ECO:0000256" key="2">
    <source>
        <dbReference type="ARBA" id="ARBA00001946"/>
    </source>
</evidence>
<dbReference type="EC" id="3.1.3.25" evidence="8"/>
<dbReference type="GO" id="GO:0046872">
    <property type="term" value="F:metal ion binding"/>
    <property type="evidence" value="ECO:0007669"/>
    <property type="project" value="UniProtKB-KW"/>
</dbReference>
<evidence type="ECO:0000313" key="9">
    <source>
        <dbReference type="EMBL" id="SDM13849.1"/>
    </source>
</evidence>
<comment type="cofactor">
    <cofactor evidence="2 7 8">
        <name>Mg(2+)</name>
        <dbReference type="ChEBI" id="CHEBI:18420"/>
    </cofactor>
</comment>
<name>A0A1G9QS37_9FIRM</name>
<evidence type="ECO:0000313" key="10">
    <source>
        <dbReference type="Proteomes" id="UP000199309"/>
    </source>
</evidence>
<evidence type="ECO:0000256" key="7">
    <source>
        <dbReference type="PIRSR" id="PIRSR600760-2"/>
    </source>
</evidence>
<sequence>MDYEKIIRVVQTTRPFFVDDTREIKVTVKGRSDFVTQIDVAVQEYLRQELYRLDPQTILIAEEQKRIYIKPDTSYWILDPIDGTQNFIRHVGLSAVSLAYYNKKDLQFGVIYNPFTEETFYAVRGQGAFLNGRAIHVTENKVLEKSLMAIGTSPYDRQFIPKNWDVFQKVYCRCLDVRRSGSAALDLAYVAAGRYDGYFERNLKPWDMAAGIILVQEAGGRVSDYTGKEIQVDCNADICAANGFINEELLRIIGEK</sequence>
<dbReference type="InterPro" id="IPR033942">
    <property type="entry name" value="IMPase"/>
</dbReference>
<dbReference type="GO" id="GO:0046854">
    <property type="term" value="P:phosphatidylinositol phosphate biosynthetic process"/>
    <property type="evidence" value="ECO:0007669"/>
    <property type="project" value="InterPro"/>
</dbReference>
<dbReference type="Proteomes" id="UP000199309">
    <property type="component" value="Unassembled WGS sequence"/>
</dbReference>
<dbReference type="Pfam" id="PF00459">
    <property type="entry name" value="Inositol_P"/>
    <property type="match status" value="1"/>
</dbReference>
<dbReference type="PROSITE" id="PS00630">
    <property type="entry name" value="IMP_2"/>
    <property type="match status" value="1"/>
</dbReference>
<dbReference type="GO" id="GO:0007165">
    <property type="term" value="P:signal transduction"/>
    <property type="evidence" value="ECO:0007669"/>
    <property type="project" value="TreeGrafter"/>
</dbReference>
<keyword evidence="4 7" id="KW-0479">Metal-binding</keyword>
<dbReference type="CDD" id="cd01639">
    <property type="entry name" value="IMPase"/>
    <property type="match status" value="1"/>
</dbReference>
<dbReference type="STRING" id="349095.SAMN05660299_00263"/>
<feature type="binding site" evidence="7">
    <location>
        <position position="79"/>
    </location>
    <ligand>
        <name>Mg(2+)</name>
        <dbReference type="ChEBI" id="CHEBI:18420"/>
        <label>1</label>
        <note>catalytic</note>
    </ligand>
</feature>
<dbReference type="PANTHER" id="PTHR20854">
    <property type="entry name" value="INOSITOL MONOPHOSPHATASE"/>
    <property type="match status" value="1"/>
</dbReference>
<dbReference type="InterPro" id="IPR000760">
    <property type="entry name" value="Inositol_monophosphatase-like"/>
</dbReference>
<dbReference type="OrthoDB" id="9772456at2"/>
<dbReference type="RefSeq" id="WP_091647495.1">
    <property type="nucleotide sequence ID" value="NZ_FNHQ01000002.1"/>
</dbReference>
<reference evidence="9 10" key="1">
    <citation type="submission" date="2016-10" db="EMBL/GenBank/DDBJ databases">
        <authorList>
            <person name="de Groot N.N."/>
        </authorList>
    </citation>
    <scope>NUCLEOTIDE SEQUENCE [LARGE SCALE GENOMIC DNA]</scope>
    <source>
        <strain evidence="9 10">DSM 16981</strain>
    </source>
</reference>
<evidence type="ECO:0000256" key="5">
    <source>
        <dbReference type="ARBA" id="ARBA00022801"/>
    </source>
</evidence>
<dbReference type="AlphaFoldDB" id="A0A1G9QS37"/>
<dbReference type="PRINTS" id="PR00377">
    <property type="entry name" value="IMPHPHTASES"/>
</dbReference>
<comment type="catalytic activity">
    <reaction evidence="1 8">
        <text>a myo-inositol phosphate + H2O = myo-inositol + phosphate</text>
        <dbReference type="Rhea" id="RHEA:24056"/>
        <dbReference type="ChEBI" id="CHEBI:15377"/>
        <dbReference type="ChEBI" id="CHEBI:17268"/>
        <dbReference type="ChEBI" id="CHEBI:43474"/>
        <dbReference type="ChEBI" id="CHEBI:84139"/>
        <dbReference type="EC" id="3.1.3.25"/>
    </reaction>
</comment>
<feature type="binding site" evidence="7">
    <location>
        <position position="62"/>
    </location>
    <ligand>
        <name>Mg(2+)</name>
        <dbReference type="ChEBI" id="CHEBI:18420"/>
        <label>1</label>
        <note>catalytic</note>
    </ligand>
</feature>
<dbReference type="InterPro" id="IPR020583">
    <property type="entry name" value="Inositol_monoP_metal-BS"/>
</dbReference>
<feature type="binding site" evidence="7">
    <location>
        <position position="207"/>
    </location>
    <ligand>
        <name>Mg(2+)</name>
        <dbReference type="ChEBI" id="CHEBI:18420"/>
        <label>1</label>
        <note>catalytic</note>
    </ligand>
</feature>
<dbReference type="GO" id="GO:0008934">
    <property type="term" value="F:inositol monophosphate 1-phosphatase activity"/>
    <property type="evidence" value="ECO:0007669"/>
    <property type="project" value="InterPro"/>
</dbReference>
<evidence type="ECO:0000256" key="6">
    <source>
        <dbReference type="ARBA" id="ARBA00022842"/>
    </source>
</evidence>
<protein>
    <recommendedName>
        <fullName evidence="8">Inositol-1-monophosphatase</fullName>
        <ecNumber evidence="8">3.1.3.25</ecNumber>
    </recommendedName>
</protein>
<dbReference type="GO" id="GO:0006020">
    <property type="term" value="P:inositol metabolic process"/>
    <property type="evidence" value="ECO:0007669"/>
    <property type="project" value="TreeGrafter"/>
</dbReference>
<evidence type="ECO:0000256" key="4">
    <source>
        <dbReference type="ARBA" id="ARBA00022723"/>
    </source>
</evidence>
<dbReference type="PROSITE" id="PS00629">
    <property type="entry name" value="IMP_1"/>
    <property type="match status" value="1"/>
</dbReference>
<dbReference type="FunFam" id="3.40.190.80:FF:000020">
    <property type="entry name" value="Fructose-1,6-bisphosphatase/inositol-1-monophosphatase"/>
    <property type="match status" value="1"/>
</dbReference>
<feature type="binding site" evidence="7">
    <location>
        <position position="81"/>
    </location>
    <ligand>
        <name>Mg(2+)</name>
        <dbReference type="ChEBI" id="CHEBI:18420"/>
        <label>1</label>
        <note>catalytic</note>
    </ligand>
</feature>
<evidence type="ECO:0000256" key="3">
    <source>
        <dbReference type="ARBA" id="ARBA00009759"/>
    </source>
</evidence>
<proteinExistence type="inferred from homology"/>
<evidence type="ECO:0000256" key="1">
    <source>
        <dbReference type="ARBA" id="ARBA00001033"/>
    </source>
</evidence>
<dbReference type="PANTHER" id="PTHR20854:SF4">
    <property type="entry name" value="INOSITOL-1-MONOPHOSPHATASE-RELATED"/>
    <property type="match status" value="1"/>
</dbReference>
<keyword evidence="5 8" id="KW-0378">Hydrolase</keyword>
<keyword evidence="10" id="KW-1185">Reference proteome</keyword>
<dbReference type="PRINTS" id="PR01959">
    <property type="entry name" value="SBIMPHPHTASE"/>
</dbReference>
<accession>A0A1G9QS37</accession>
<dbReference type="EMBL" id="FNHQ01000002">
    <property type="protein sequence ID" value="SDM13849.1"/>
    <property type="molecule type" value="Genomic_DNA"/>
</dbReference>
<feature type="binding site" evidence="7">
    <location>
        <position position="82"/>
    </location>
    <ligand>
        <name>Mg(2+)</name>
        <dbReference type="ChEBI" id="CHEBI:18420"/>
        <label>1</label>
        <note>catalytic</note>
    </ligand>
</feature>
<dbReference type="Gene3D" id="3.30.540.10">
    <property type="entry name" value="Fructose-1,6-Bisphosphatase, subunit A, domain 1"/>
    <property type="match status" value="1"/>
</dbReference>
<dbReference type="InterPro" id="IPR022337">
    <property type="entry name" value="Inositol_monophosphatase_SuhB"/>
</dbReference>
<evidence type="ECO:0000256" key="8">
    <source>
        <dbReference type="RuleBase" id="RU364068"/>
    </source>
</evidence>
<gene>
    <name evidence="9" type="ORF">SAMN05660299_00263</name>
</gene>
<dbReference type="SUPFAM" id="SSF56655">
    <property type="entry name" value="Carbohydrate phosphatase"/>
    <property type="match status" value="1"/>
</dbReference>
<organism evidence="9 10">
    <name type="scientific">Megasphaera paucivorans</name>
    <dbReference type="NCBI Taxonomy" id="349095"/>
    <lineage>
        <taxon>Bacteria</taxon>
        <taxon>Bacillati</taxon>
        <taxon>Bacillota</taxon>
        <taxon>Negativicutes</taxon>
        <taxon>Veillonellales</taxon>
        <taxon>Veillonellaceae</taxon>
        <taxon>Megasphaera</taxon>
    </lineage>
</organism>
<dbReference type="Gene3D" id="3.40.190.80">
    <property type="match status" value="1"/>
</dbReference>